<comment type="caution">
    <text evidence="2">The sequence shown here is derived from an EMBL/GenBank/DDBJ whole genome shotgun (WGS) entry which is preliminary data.</text>
</comment>
<dbReference type="PANTHER" id="PTHR31272">
    <property type="entry name" value="CYTOCHROME C-TYPE BIOGENESIS PROTEIN HI_1454-RELATED"/>
    <property type="match status" value="1"/>
</dbReference>
<evidence type="ECO:0000313" key="2">
    <source>
        <dbReference type="EMBL" id="MDN3711374.1"/>
    </source>
</evidence>
<proteinExistence type="predicted"/>
<sequence length="222" mass="23271">MTPAFAGLLAFFSPCILPVLPFALCWFGARGLARGRGAAPFLSAVFAFSLGIALAFLQIGLGRSGFGQMLLSARPGLTALAALWLGVWGACYAFPSRPPRLLTGKTAAFASGLAFGMGLIPCIGPALSAILRLTAHSERALQLQGIAALIVYALAMALPFMPIALLWLGLLRKIAPSPRRAALLRGGFGLGVAAFALLLATDRIPLIAEWLVGLSDWSWVLL</sequence>
<reference evidence="3" key="1">
    <citation type="journal article" date="2019" name="Int. J. Syst. Evol. Microbiol.">
        <title>The Global Catalogue of Microorganisms (GCM) 10K type strain sequencing project: providing services to taxonomists for standard genome sequencing and annotation.</title>
        <authorList>
            <consortium name="The Broad Institute Genomics Platform"/>
            <consortium name="The Broad Institute Genome Sequencing Center for Infectious Disease"/>
            <person name="Wu L."/>
            <person name="Ma J."/>
        </authorList>
    </citation>
    <scope>NUCLEOTIDE SEQUENCE [LARGE SCALE GENOMIC DNA]</scope>
    <source>
        <strain evidence="3">CECT 8482</strain>
    </source>
</reference>
<feature type="transmembrane region" description="Helical" evidence="1">
    <location>
        <begin position="6"/>
        <end position="29"/>
    </location>
</feature>
<keyword evidence="1" id="KW-1133">Transmembrane helix</keyword>
<dbReference type="EMBL" id="JAUFRC010000001">
    <property type="protein sequence ID" value="MDN3711374.1"/>
    <property type="molecule type" value="Genomic_DNA"/>
</dbReference>
<dbReference type="PANTHER" id="PTHR31272:SF9">
    <property type="entry name" value="BLL1027 PROTEIN"/>
    <property type="match status" value="1"/>
</dbReference>
<feature type="transmembrane region" description="Helical" evidence="1">
    <location>
        <begin position="106"/>
        <end position="131"/>
    </location>
</feature>
<gene>
    <name evidence="2" type="ORF">QWZ10_05200</name>
</gene>
<dbReference type="Proteomes" id="UP001243846">
    <property type="component" value="Unassembled WGS sequence"/>
</dbReference>
<feature type="transmembrane region" description="Helical" evidence="1">
    <location>
        <begin position="73"/>
        <end position="94"/>
    </location>
</feature>
<keyword evidence="3" id="KW-1185">Reference proteome</keyword>
<feature type="transmembrane region" description="Helical" evidence="1">
    <location>
        <begin position="41"/>
        <end position="61"/>
    </location>
</feature>
<dbReference type="InterPro" id="IPR051790">
    <property type="entry name" value="Cytochrome_c-biogenesis_DsbD"/>
</dbReference>
<keyword evidence="1" id="KW-0472">Membrane</keyword>
<feature type="transmembrane region" description="Helical" evidence="1">
    <location>
        <begin position="182"/>
        <end position="201"/>
    </location>
</feature>
<organism evidence="2 3">
    <name type="scientific">Paracoccus cavernae</name>
    <dbReference type="NCBI Taxonomy" id="1571207"/>
    <lineage>
        <taxon>Bacteria</taxon>
        <taxon>Pseudomonadati</taxon>
        <taxon>Pseudomonadota</taxon>
        <taxon>Alphaproteobacteria</taxon>
        <taxon>Rhodobacterales</taxon>
        <taxon>Paracoccaceae</taxon>
        <taxon>Paracoccus</taxon>
    </lineage>
</organism>
<evidence type="ECO:0000313" key="3">
    <source>
        <dbReference type="Proteomes" id="UP001243846"/>
    </source>
</evidence>
<evidence type="ECO:0000256" key="1">
    <source>
        <dbReference type="SAM" id="Phobius"/>
    </source>
</evidence>
<feature type="transmembrane region" description="Helical" evidence="1">
    <location>
        <begin position="143"/>
        <end position="170"/>
    </location>
</feature>
<protein>
    <submittedName>
        <fullName evidence="2">Cytochrome c biogenesis protein CcdA</fullName>
    </submittedName>
</protein>
<name>A0ABT8D4G6_9RHOB</name>
<keyword evidence="1" id="KW-0812">Transmembrane</keyword>
<accession>A0ABT8D4G6</accession>